<dbReference type="EMBL" id="VUOA01000014">
    <property type="protein sequence ID" value="KAA2238243.1"/>
    <property type="molecule type" value="Genomic_DNA"/>
</dbReference>
<protein>
    <submittedName>
        <fullName evidence="2">Uncharacterized protein</fullName>
    </submittedName>
</protein>
<dbReference type="RefSeq" id="WP_149816191.1">
    <property type="nucleotide sequence ID" value="NZ_VUOA01000014.1"/>
</dbReference>
<evidence type="ECO:0000313" key="2">
    <source>
        <dbReference type="EMBL" id="KAA2238243.1"/>
    </source>
</evidence>
<name>A0A5B2VFA0_9HYPH</name>
<proteinExistence type="predicted"/>
<dbReference type="Proteomes" id="UP000323142">
    <property type="component" value="Unassembled WGS sequence"/>
</dbReference>
<evidence type="ECO:0000313" key="3">
    <source>
        <dbReference type="Proteomes" id="UP000323142"/>
    </source>
</evidence>
<feature type="compositionally biased region" description="Low complexity" evidence="1">
    <location>
        <begin position="93"/>
        <end position="102"/>
    </location>
</feature>
<feature type="region of interest" description="Disordered" evidence="1">
    <location>
        <begin position="83"/>
        <end position="102"/>
    </location>
</feature>
<gene>
    <name evidence="2" type="ORF">F0L46_06245</name>
</gene>
<comment type="caution">
    <text evidence="2">The sequence shown here is derived from an EMBL/GenBank/DDBJ whole genome shotgun (WGS) entry which is preliminary data.</text>
</comment>
<reference evidence="2 3" key="2">
    <citation type="submission" date="2019-09" db="EMBL/GenBank/DDBJ databases">
        <authorList>
            <person name="Jin C."/>
        </authorList>
    </citation>
    <scope>NUCLEOTIDE SEQUENCE [LARGE SCALE GENOMIC DNA]</scope>
    <source>
        <strain evidence="2 3">BN140002</strain>
    </source>
</reference>
<dbReference type="AlphaFoldDB" id="A0A5B2VFA0"/>
<keyword evidence="3" id="KW-1185">Reference proteome</keyword>
<reference evidence="2 3" key="1">
    <citation type="submission" date="2019-09" db="EMBL/GenBank/DDBJ databases">
        <title>Salinarimonas rosea gen. nov., sp. nov., a new member of the a-2 subgroup of the Proteobacteria.</title>
        <authorList>
            <person name="Liu J."/>
        </authorList>
    </citation>
    <scope>NUCLEOTIDE SEQUENCE [LARGE SCALE GENOMIC DNA]</scope>
    <source>
        <strain evidence="2 3">BN140002</strain>
    </source>
</reference>
<accession>A0A5B2VFA0</accession>
<organism evidence="2 3">
    <name type="scientific">Salinarimonas soli</name>
    <dbReference type="NCBI Taxonomy" id="1638099"/>
    <lineage>
        <taxon>Bacteria</taxon>
        <taxon>Pseudomonadati</taxon>
        <taxon>Pseudomonadota</taxon>
        <taxon>Alphaproteobacteria</taxon>
        <taxon>Hyphomicrobiales</taxon>
        <taxon>Salinarimonadaceae</taxon>
        <taxon>Salinarimonas</taxon>
    </lineage>
</organism>
<evidence type="ECO:0000256" key="1">
    <source>
        <dbReference type="SAM" id="MobiDB-lite"/>
    </source>
</evidence>
<sequence length="102" mass="11172">MRKFGLVALVLLGTGDVAFGQEQQVPPSPPGRGYFIWRNAVFMEEQPRRLQDGRAEAAMRAARENVLAFERLRAANAVPPLAVAQEDPPAPVAPAARPGRRR</sequence>